<dbReference type="SUPFAM" id="SSF56235">
    <property type="entry name" value="N-terminal nucleophile aminohydrolases (Ntn hydrolases)"/>
    <property type="match status" value="1"/>
</dbReference>
<keyword evidence="11" id="KW-0317">Glutathione biosynthesis</keyword>
<dbReference type="EC" id="3.4.19.13" evidence="11"/>
<keyword evidence="13" id="KW-1185">Reference proteome</keyword>
<protein>
    <recommendedName>
        <fullName evidence="11">Glutathione hydrolase proenzyme</fullName>
        <ecNumber evidence="11">2.3.2.2</ecNumber>
        <ecNumber evidence="11">3.4.19.13</ecNumber>
    </recommendedName>
    <component>
        <recommendedName>
            <fullName evidence="11">Glutathione hydrolase large chain</fullName>
        </recommendedName>
    </component>
    <component>
        <recommendedName>
            <fullName evidence="11">Glutathione hydrolase small chain</fullName>
        </recommendedName>
    </component>
</protein>
<keyword evidence="6 11" id="KW-0865">Zymogen</keyword>
<dbReference type="PANTHER" id="PTHR43199:SF1">
    <property type="entry name" value="GLUTATHIONE HYDROLASE PROENZYME"/>
    <property type="match status" value="1"/>
</dbReference>
<dbReference type="PANTHER" id="PTHR43199">
    <property type="entry name" value="GLUTATHIONE HYDROLASE"/>
    <property type="match status" value="1"/>
</dbReference>
<evidence type="ECO:0000256" key="3">
    <source>
        <dbReference type="ARBA" id="ARBA00009381"/>
    </source>
</evidence>
<feature type="binding site" evidence="10">
    <location>
        <position position="471"/>
    </location>
    <ligand>
        <name>L-glutamate</name>
        <dbReference type="ChEBI" id="CHEBI:29985"/>
    </ligand>
</feature>
<dbReference type="OrthoDB" id="9781342at2"/>
<evidence type="ECO:0000256" key="8">
    <source>
        <dbReference type="ARBA" id="ARBA00047417"/>
    </source>
</evidence>
<evidence type="ECO:0000313" key="12">
    <source>
        <dbReference type="EMBL" id="SMO56168.1"/>
    </source>
</evidence>
<dbReference type="PRINTS" id="PR01210">
    <property type="entry name" value="GGTRANSPTASE"/>
</dbReference>
<dbReference type="Gene3D" id="1.10.246.130">
    <property type="match status" value="1"/>
</dbReference>
<name>A0A521C9U3_9BACT</name>
<dbReference type="AlphaFoldDB" id="A0A521C9U3"/>
<evidence type="ECO:0000256" key="10">
    <source>
        <dbReference type="PIRSR" id="PIRSR600101-2"/>
    </source>
</evidence>
<evidence type="ECO:0000256" key="4">
    <source>
        <dbReference type="ARBA" id="ARBA00022679"/>
    </source>
</evidence>
<accession>A0A521C9U3</accession>
<dbReference type="Gene3D" id="3.60.20.40">
    <property type="match status" value="1"/>
</dbReference>
<keyword evidence="7 11" id="KW-0012">Acyltransferase</keyword>
<evidence type="ECO:0000256" key="7">
    <source>
        <dbReference type="ARBA" id="ARBA00023315"/>
    </source>
</evidence>
<feature type="binding site" evidence="10">
    <location>
        <begin position="396"/>
        <end position="398"/>
    </location>
    <ligand>
        <name>L-glutamate</name>
        <dbReference type="ChEBI" id="CHEBI:29985"/>
    </ligand>
</feature>
<sequence>MPLIYRFSRFVFSLFLLFFLPLESSGQTSWSKSYEHAVVVTAEEQASQVGSKILQQGGNAVDAAIAVQFALAVTLPRAGNIGGGGFMVLHLSDGTNVALDFREQAPLEADADMYLREGEYVPKLSRTGGLASGVPGVVDGMVNAHRKYGSLPFKELVEPAIELAQQGYRLSYKQAQYLNHYAKQFRNYRGSTNYFIPEHNEDWQEGELFQQADLARTLQRIADHGRAGFYEGTTADLLVREIQQQGGIMSHKDLKNYKSVWRNPVKASFMGYDLFIMPPPSSGSIAIAQILEMLKSYELREMGFNSAAYIHLVTETMRRAFADRAHFLGDPDFVDIPQRKLLAPSYNERRMETFNPEKASASDQINQGDIPFPESSETTHYSIIDQKGNAVAVTTTLNGSFGSKVAVSGAGFFLNNEMDDFTAEPGEPNMFGLIQGKANAIEPAKRMLSSMSPTIVTKNDSTRMVLGAAGGPRIITATLHNFLNRAVFNMEPGQAVSAPRFHHQWMPDTLYYEQFGLSADTKKQLKKRGHALGSSDNLGRAHTIFIDEAGLKYGAADPRSDGAAAGF</sequence>
<comment type="catalytic activity">
    <reaction evidence="2 11">
        <text>glutathione + H2O = L-cysteinylglycine + L-glutamate</text>
        <dbReference type="Rhea" id="RHEA:28807"/>
        <dbReference type="ChEBI" id="CHEBI:15377"/>
        <dbReference type="ChEBI" id="CHEBI:29985"/>
        <dbReference type="ChEBI" id="CHEBI:57925"/>
        <dbReference type="ChEBI" id="CHEBI:61694"/>
        <dbReference type="EC" id="3.4.19.13"/>
    </reaction>
</comment>
<dbReference type="InterPro" id="IPR055262">
    <property type="entry name" value="GGT_CS"/>
</dbReference>
<comment type="similarity">
    <text evidence="3 11">Belongs to the gamma-glutamyltransferase family.</text>
</comment>
<dbReference type="GO" id="GO:0036374">
    <property type="term" value="F:glutathione hydrolase activity"/>
    <property type="evidence" value="ECO:0007669"/>
    <property type="project" value="UniProtKB-UniRule"/>
</dbReference>
<reference evidence="12 13" key="1">
    <citation type="submission" date="2017-05" db="EMBL/GenBank/DDBJ databases">
        <authorList>
            <person name="Varghese N."/>
            <person name="Submissions S."/>
        </authorList>
    </citation>
    <scope>NUCLEOTIDE SEQUENCE [LARGE SCALE GENOMIC DNA]</scope>
    <source>
        <strain evidence="12 13">DSM 21194</strain>
    </source>
</reference>
<comment type="PTM">
    <text evidence="11">Cleaved by autocatalysis into a large and a small subunit.</text>
</comment>
<dbReference type="InterPro" id="IPR051792">
    <property type="entry name" value="GGT_bact"/>
</dbReference>
<evidence type="ECO:0000256" key="6">
    <source>
        <dbReference type="ARBA" id="ARBA00023145"/>
    </source>
</evidence>
<feature type="active site" description="Nucleophile" evidence="9">
    <location>
        <position position="378"/>
    </location>
</feature>
<dbReference type="GO" id="GO:0006750">
    <property type="term" value="P:glutathione biosynthetic process"/>
    <property type="evidence" value="ECO:0007669"/>
    <property type="project" value="UniProtKB-KW"/>
</dbReference>
<dbReference type="PROSITE" id="PS00462">
    <property type="entry name" value="G_GLU_TRANSPEPTIDASE"/>
    <property type="match status" value="1"/>
</dbReference>
<dbReference type="InterPro" id="IPR043137">
    <property type="entry name" value="GGT_ssub_C"/>
</dbReference>
<comment type="pathway">
    <text evidence="11">Sulfur metabolism; glutathione metabolism.</text>
</comment>
<evidence type="ECO:0000313" key="13">
    <source>
        <dbReference type="Proteomes" id="UP000317593"/>
    </source>
</evidence>
<comment type="catalytic activity">
    <reaction evidence="1 11">
        <text>an S-substituted glutathione + H2O = an S-substituted L-cysteinylglycine + L-glutamate</text>
        <dbReference type="Rhea" id="RHEA:59468"/>
        <dbReference type="ChEBI" id="CHEBI:15377"/>
        <dbReference type="ChEBI" id="CHEBI:29985"/>
        <dbReference type="ChEBI" id="CHEBI:90779"/>
        <dbReference type="ChEBI" id="CHEBI:143103"/>
        <dbReference type="EC" id="3.4.19.13"/>
    </reaction>
</comment>
<evidence type="ECO:0000256" key="5">
    <source>
        <dbReference type="ARBA" id="ARBA00022801"/>
    </source>
</evidence>
<dbReference type="InterPro" id="IPR029055">
    <property type="entry name" value="Ntn_hydrolases_N"/>
</dbReference>
<evidence type="ECO:0000256" key="2">
    <source>
        <dbReference type="ARBA" id="ARBA00001089"/>
    </source>
</evidence>
<dbReference type="InterPro" id="IPR043138">
    <property type="entry name" value="GGT_lsub"/>
</dbReference>
<dbReference type="GO" id="GO:0006751">
    <property type="term" value="P:glutathione catabolic process"/>
    <property type="evidence" value="ECO:0007669"/>
    <property type="project" value="UniProtKB-UniRule"/>
</dbReference>
<dbReference type="Pfam" id="PF01019">
    <property type="entry name" value="G_glu_transpept"/>
    <property type="match status" value="1"/>
</dbReference>
<gene>
    <name evidence="12" type="ORF">SAMN06265218_105175</name>
</gene>
<comment type="catalytic activity">
    <reaction evidence="8 11">
        <text>an N-terminal (5-L-glutamyl)-[peptide] + an alpha-amino acid = 5-L-glutamyl amino acid + an N-terminal L-alpha-aminoacyl-[peptide]</text>
        <dbReference type="Rhea" id="RHEA:23904"/>
        <dbReference type="Rhea" id="RHEA-COMP:9780"/>
        <dbReference type="Rhea" id="RHEA-COMP:9795"/>
        <dbReference type="ChEBI" id="CHEBI:77644"/>
        <dbReference type="ChEBI" id="CHEBI:78597"/>
        <dbReference type="ChEBI" id="CHEBI:78599"/>
        <dbReference type="ChEBI" id="CHEBI:78608"/>
        <dbReference type="EC" id="2.3.2.2"/>
    </reaction>
</comment>
<evidence type="ECO:0000256" key="9">
    <source>
        <dbReference type="PIRSR" id="PIRSR600101-1"/>
    </source>
</evidence>
<dbReference type="Proteomes" id="UP000317593">
    <property type="component" value="Unassembled WGS sequence"/>
</dbReference>
<dbReference type="NCBIfam" id="TIGR00066">
    <property type="entry name" value="g_glut_trans"/>
    <property type="match status" value="1"/>
</dbReference>
<evidence type="ECO:0000256" key="11">
    <source>
        <dbReference type="RuleBase" id="RU368036"/>
    </source>
</evidence>
<dbReference type="EMBL" id="FXTH01000005">
    <property type="protein sequence ID" value="SMO56168.1"/>
    <property type="molecule type" value="Genomic_DNA"/>
</dbReference>
<feature type="binding site" evidence="10">
    <location>
        <position position="420"/>
    </location>
    <ligand>
        <name>L-glutamate</name>
        <dbReference type="ChEBI" id="CHEBI:29985"/>
    </ligand>
</feature>
<comment type="subunit">
    <text evidence="11">This enzyme consists of two polypeptide chains, which are synthesized in precursor form from a single polypeptide.</text>
</comment>
<dbReference type="InterPro" id="IPR000101">
    <property type="entry name" value="GGT_peptidase"/>
</dbReference>
<dbReference type="GO" id="GO:0103068">
    <property type="term" value="F:leukotriene C4 gamma-glutamyl transferase activity"/>
    <property type="evidence" value="ECO:0007669"/>
    <property type="project" value="UniProtKB-EC"/>
</dbReference>
<keyword evidence="5 11" id="KW-0378">Hydrolase</keyword>
<dbReference type="EC" id="2.3.2.2" evidence="11"/>
<feature type="binding site" evidence="10">
    <location>
        <begin position="449"/>
        <end position="450"/>
    </location>
    <ligand>
        <name>L-glutamate</name>
        <dbReference type="ChEBI" id="CHEBI:29985"/>
    </ligand>
</feature>
<feature type="binding site" evidence="10">
    <location>
        <position position="102"/>
    </location>
    <ligand>
        <name>L-glutamate</name>
        <dbReference type="ChEBI" id="CHEBI:29985"/>
    </ligand>
</feature>
<dbReference type="UniPathway" id="UPA00204"/>
<organism evidence="12 13">
    <name type="scientific">Fodinibius sediminis</name>
    <dbReference type="NCBI Taxonomy" id="1214077"/>
    <lineage>
        <taxon>Bacteria</taxon>
        <taxon>Pseudomonadati</taxon>
        <taxon>Balneolota</taxon>
        <taxon>Balneolia</taxon>
        <taxon>Balneolales</taxon>
        <taxon>Balneolaceae</taxon>
        <taxon>Fodinibius</taxon>
    </lineage>
</organism>
<evidence type="ECO:0000256" key="1">
    <source>
        <dbReference type="ARBA" id="ARBA00001049"/>
    </source>
</evidence>
<proteinExistence type="inferred from homology"/>
<keyword evidence="4 11" id="KW-0808">Transferase</keyword>